<reference evidence="1 2" key="1">
    <citation type="submission" date="2019-12" db="EMBL/GenBank/DDBJ databases">
        <authorList>
            <person name="Alioto T."/>
            <person name="Alioto T."/>
            <person name="Gomez Garrido J."/>
        </authorList>
    </citation>
    <scope>NUCLEOTIDE SEQUENCE [LARGE SCALE GENOMIC DNA]</scope>
</reference>
<gene>
    <name evidence="1" type="ORF">OLEA9_A012506</name>
</gene>
<dbReference type="EMBL" id="CACTIH010007549">
    <property type="protein sequence ID" value="CAA3015412.1"/>
    <property type="molecule type" value="Genomic_DNA"/>
</dbReference>
<evidence type="ECO:0000313" key="1">
    <source>
        <dbReference type="EMBL" id="CAA3015412.1"/>
    </source>
</evidence>
<dbReference type="Gramene" id="OE9A012506T1">
    <property type="protein sequence ID" value="OE9A012506C1"/>
    <property type="gene ID" value="OE9A012506"/>
</dbReference>
<dbReference type="AlphaFoldDB" id="A0A8S0UB68"/>
<keyword evidence="2" id="KW-1185">Reference proteome</keyword>
<evidence type="ECO:0000313" key="2">
    <source>
        <dbReference type="Proteomes" id="UP000594638"/>
    </source>
</evidence>
<accession>A0A8S0UB68</accession>
<protein>
    <submittedName>
        <fullName evidence="1">Uncharacterized protein</fullName>
    </submittedName>
</protein>
<comment type="caution">
    <text evidence="1">The sequence shown here is derived from an EMBL/GenBank/DDBJ whole genome shotgun (WGS) entry which is preliminary data.</text>
</comment>
<organism evidence="1 2">
    <name type="scientific">Olea europaea subsp. europaea</name>
    <dbReference type="NCBI Taxonomy" id="158383"/>
    <lineage>
        <taxon>Eukaryota</taxon>
        <taxon>Viridiplantae</taxon>
        <taxon>Streptophyta</taxon>
        <taxon>Embryophyta</taxon>
        <taxon>Tracheophyta</taxon>
        <taxon>Spermatophyta</taxon>
        <taxon>Magnoliopsida</taxon>
        <taxon>eudicotyledons</taxon>
        <taxon>Gunneridae</taxon>
        <taxon>Pentapetalae</taxon>
        <taxon>asterids</taxon>
        <taxon>lamiids</taxon>
        <taxon>Lamiales</taxon>
        <taxon>Oleaceae</taxon>
        <taxon>Oleeae</taxon>
        <taxon>Olea</taxon>
    </lineage>
</organism>
<sequence length="142" mass="15914">MDARKKKLVVQARERDMRTFGETSSPFANEIGIIMRNVVSRCLTGWSQTTPHDRELAYNRLLVKLEDEASIMDEAEICAQVLGKSAGTISRIGPAPRKSYSNAVTAPPKLMQQLKILTKRDKEKDKAICELTQSPEQQALLI</sequence>
<dbReference type="Proteomes" id="UP000594638">
    <property type="component" value="Unassembled WGS sequence"/>
</dbReference>
<proteinExistence type="predicted"/>
<name>A0A8S0UB68_OLEEU</name>